<dbReference type="Proteomes" id="UP001175227">
    <property type="component" value="Unassembled WGS sequence"/>
</dbReference>
<gene>
    <name evidence="1" type="ORF">IW261DRAFT_1420273</name>
</gene>
<comment type="caution">
    <text evidence="1">The sequence shown here is derived from an EMBL/GenBank/DDBJ whole genome shotgun (WGS) entry which is preliminary data.</text>
</comment>
<sequence>MLESRCLEQSIEFQIGTDAFANSIAVRFLPLILLFLTSNTVLDATYLVDLHSTTFYIIALEFLGRPGLLEPRSKGGDDSAAAEMGKEGMGKVHGLGAGLRVLAKDDPSSSGCIHYGTAGFCLEGGHGAVEVVGCLTDGTLEVRGPQVIVQPGLCTVFQDMEQTMGNDYCIDTMYRHPASKGMVSSKQQGVLLKCGV</sequence>
<dbReference type="EMBL" id="JAUEPR010000013">
    <property type="protein sequence ID" value="KAK0478945.1"/>
    <property type="molecule type" value="Genomic_DNA"/>
</dbReference>
<protein>
    <submittedName>
        <fullName evidence="1">Uncharacterized protein</fullName>
    </submittedName>
</protein>
<organism evidence="1 2">
    <name type="scientific">Armillaria novae-zelandiae</name>
    <dbReference type="NCBI Taxonomy" id="153914"/>
    <lineage>
        <taxon>Eukaryota</taxon>
        <taxon>Fungi</taxon>
        <taxon>Dikarya</taxon>
        <taxon>Basidiomycota</taxon>
        <taxon>Agaricomycotina</taxon>
        <taxon>Agaricomycetes</taxon>
        <taxon>Agaricomycetidae</taxon>
        <taxon>Agaricales</taxon>
        <taxon>Marasmiineae</taxon>
        <taxon>Physalacriaceae</taxon>
        <taxon>Armillaria</taxon>
    </lineage>
</organism>
<proteinExistence type="predicted"/>
<keyword evidence="2" id="KW-1185">Reference proteome</keyword>
<name>A0AA39P7B6_9AGAR</name>
<dbReference type="AlphaFoldDB" id="A0AA39P7B6"/>
<evidence type="ECO:0000313" key="1">
    <source>
        <dbReference type="EMBL" id="KAK0478945.1"/>
    </source>
</evidence>
<evidence type="ECO:0000313" key="2">
    <source>
        <dbReference type="Proteomes" id="UP001175227"/>
    </source>
</evidence>
<accession>A0AA39P7B6</accession>
<reference evidence="1" key="1">
    <citation type="submission" date="2023-06" db="EMBL/GenBank/DDBJ databases">
        <authorList>
            <consortium name="Lawrence Berkeley National Laboratory"/>
            <person name="Ahrendt S."/>
            <person name="Sahu N."/>
            <person name="Indic B."/>
            <person name="Wong-Bajracharya J."/>
            <person name="Merenyi Z."/>
            <person name="Ke H.-M."/>
            <person name="Monk M."/>
            <person name="Kocsube S."/>
            <person name="Drula E."/>
            <person name="Lipzen A."/>
            <person name="Balint B."/>
            <person name="Henrissat B."/>
            <person name="Andreopoulos B."/>
            <person name="Martin F.M."/>
            <person name="Harder C.B."/>
            <person name="Rigling D."/>
            <person name="Ford K.L."/>
            <person name="Foster G.D."/>
            <person name="Pangilinan J."/>
            <person name="Papanicolaou A."/>
            <person name="Barry K."/>
            <person name="LaButti K."/>
            <person name="Viragh M."/>
            <person name="Koriabine M."/>
            <person name="Yan M."/>
            <person name="Riley R."/>
            <person name="Champramary S."/>
            <person name="Plett K.L."/>
            <person name="Tsai I.J."/>
            <person name="Slot J."/>
            <person name="Sipos G."/>
            <person name="Plett J."/>
            <person name="Nagy L.G."/>
            <person name="Grigoriev I.V."/>
        </authorList>
    </citation>
    <scope>NUCLEOTIDE SEQUENCE</scope>
    <source>
        <strain evidence="1">ICMP 16352</strain>
    </source>
</reference>